<proteinExistence type="inferred from homology"/>
<organism evidence="9 10">
    <name type="scientific">Nonomuraea soli</name>
    <dbReference type="NCBI Taxonomy" id="1032476"/>
    <lineage>
        <taxon>Bacteria</taxon>
        <taxon>Bacillati</taxon>
        <taxon>Actinomycetota</taxon>
        <taxon>Actinomycetes</taxon>
        <taxon>Streptosporangiales</taxon>
        <taxon>Streptosporangiaceae</taxon>
        <taxon>Nonomuraea</taxon>
    </lineage>
</organism>
<sequence>MRATAARALRRGFELPARPPWGYGVLCAVSMALPLVAGLVGGHPHYGSIAALGAYFTAFGDVYGKPYGVRARRVLATVALISAAFWLGALLSPFPAAAIVAVGLVAAAGAQWRTFGVPPALALVVGYYDALPIGWTPPLMLAGGGLLYAVLALAAWPFNRLDPLTSALSQACTAAASLLDGLKLGEEEWHERRQRLSKAIGAAATASASFHSSDDHDRTPDNYVGVLRRVFHETVALRVLVEGMGRAPDPRAAVGALAGALREAAAGSAVGVPVALSAVAAYAEQVKHATAKAGETSAELARLAAVRRCLDRMAAAVRTAGLLASQGVHAPERRPRLAWPELKEPAHAARVGLTTALAMALMIGFHAHHGRWFVFMVLMAMRSTYGDTVERVVLRVAGTVVGATVAALILALVPGRFTIVGIVLVFGTAGFALREVSFGYWSILATPLALMLSDFATTLDWPAAAARLGLTAAGGVLALLAARVLWPRGEAGKPRGYLVDLLVRHASLVRTLAEGDLKAVPERIVQAGDAAVALDESLARLAKEPPMREAPKELVEAVAISRRIRDDSMLMSAVLGGQDGADGAVVAVLDTVADQLEALARAVQDGEEPPRLGRLDAAGRELTARPALRALCEDVVQLASSASAASISSRGMPSR</sequence>
<evidence type="ECO:0000256" key="3">
    <source>
        <dbReference type="ARBA" id="ARBA00022692"/>
    </source>
</evidence>
<evidence type="ECO:0000256" key="7">
    <source>
        <dbReference type="SAM" id="Phobius"/>
    </source>
</evidence>
<reference evidence="9 10" key="1">
    <citation type="submission" date="2020-07" db="EMBL/GenBank/DDBJ databases">
        <title>Genomic Encyclopedia of Type Strains, Phase IV (KMG-IV): sequencing the most valuable type-strain genomes for metagenomic binning, comparative biology and taxonomic classification.</title>
        <authorList>
            <person name="Goeker M."/>
        </authorList>
    </citation>
    <scope>NUCLEOTIDE SEQUENCE [LARGE SCALE GENOMIC DNA]</scope>
    <source>
        <strain evidence="9 10">DSM 45533</strain>
    </source>
</reference>
<name>A0A7W0HQ76_9ACTN</name>
<evidence type="ECO:0000256" key="5">
    <source>
        <dbReference type="ARBA" id="ARBA00023136"/>
    </source>
</evidence>
<keyword evidence="2" id="KW-1003">Cell membrane</keyword>
<keyword evidence="3 7" id="KW-0812">Transmembrane</keyword>
<dbReference type="RefSeq" id="WP_181610163.1">
    <property type="nucleotide sequence ID" value="NZ_BAABAM010000002.1"/>
</dbReference>
<evidence type="ECO:0000313" key="10">
    <source>
        <dbReference type="Proteomes" id="UP000530928"/>
    </source>
</evidence>
<feature type="transmembrane region" description="Helical" evidence="7">
    <location>
        <begin position="356"/>
        <end position="380"/>
    </location>
</feature>
<feature type="domain" description="Integral membrane bound transporter" evidence="8">
    <location>
        <begin position="358"/>
        <end position="481"/>
    </location>
</feature>
<comment type="subcellular location">
    <subcellularLocation>
        <location evidence="1">Cell membrane</location>
        <topology evidence="1">Multi-pass membrane protein</topology>
    </subcellularLocation>
</comment>
<accession>A0A7W0HQ76</accession>
<keyword evidence="5 7" id="KW-0472">Membrane</keyword>
<dbReference type="Pfam" id="PF13515">
    <property type="entry name" value="FUSC_2"/>
    <property type="match status" value="1"/>
</dbReference>
<dbReference type="EMBL" id="JACDUR010000003">
    <property type="protein sequence ID" value="MBA2891356.1"/>
    <property type="molecule type" value="Genomic_DNA"/>
</dbReference>
<protein>
    <submittedName>
        <fullName evidence="9">Putative membrane protein YccC</fullName>
    </submittedName>
</protein>
<keyword evidence="10" id="KW-1185">Reference proteome</keyword>
<feature type="transmembrane region" description="Helical" evidence="7">
    <location>
        <begin position="392"/>
        <end position="411"/>
    </location>
</feature>
<evidence type="ECO:0000256" key="6">
    <source>
        <dbReference type="ARBA" id="ARBA00043993"/>
    </source>
</evidence>
<dbReference type="InterPro" id="IPR049453">
    <property type="entry name" value="Memb_transporter_dom"/>
</dbReference>
<feature type="transmembrane region" description="Helical" evidence="7">
    <location>
        <begin position="46"/>
        <end position="63"/>
    </location>
</feature>
<dbReference type="PANTHER" id="PTHR30509">
    <property type="entry name" value="P-HYDROXYBENZOIC ACID EFFLUX PUMP SUBUNIT-RELATED"/>
    <property type="match status" value="1"/>
</dbReference>
<evidence type="ECO:0000256" key="4">
    <source>
        <dbReference type="ARBA" id="ARBA00022989"/>
    </source>
</evidence>
<evidence type="ECO:0000256" key="2">
    <source>
        <dbReference type="ARBA" id="ARBA00022475"/>
    </source>
</evidence>
<keyword evidence="4 7" id="KW-1133">Transmembrane helix</keyword>
<evidence type="ECO:0000313" key="9">
    <source>
        <dbReference type="EMBL" id="MBA2891356.1"/>
    </source>
</evidence>
<gene>
    <name evidence="9" type="ORF">HNR30_002697</name>
</gene>
<comment type="similarity">
    <text evidence="6">Belongs to the YccS/YhfK family.</text>
</comment>
<feature type="transmembrane region" description="Helical" evidence="7">
    <location>
        <begin position="138"/>
        <end position="158"/>
    </location>
</feature>
<dbReference type="AlphaFoldDB" id="A0A7W0HQ76"/>
<dbReference type="Proteomes" id="UP000530928">
    <property type="component" value="Unassembled WGS sequence"/>
</dbReference>
<evidence type="ECO:0000256" key="1">
    <source>
        <dbReference type="ARBA" id="ARBA00004651"/>
    </source>
</evidence>
<dbReference type="GO" id="GO:0005886">
    <property type="term" value="C:plasma membrane"/>
    <property type="evidence" value="ECO:0007669"/>
    <property type="project" value="UniProtKB-SubCell"/>
</dbReference>
<feature type="transmembrane region" description="Helical" evidence="7">
    <location>
        <begin position="21"/>
        <end position="40"/>
    </location>
</feature>
<feature type="transmembrane region" description="Helical" evidence="7">
    <location>
        <begin position="75"/>
        <end position="106"/>
    </location>
</feature>
<feature type="transmembrane region" description="Helical" evidence="7">
    <location>
        <begin position="417"/>
        <end position="433"/>
    </location>
</feature>
<dbReference type="PANTHER" id="PTHR30509:SF9">
    <property type="entry name" value="MULTIDRUG RESISTANCE PROTEIN MDTO"/>
    <property type="match status" value="1"/>
</dbReference>
<evidence type="ECO:0000259" key="8">
    <source>
        <dbReference type="Pfam" id="PF13515"/>
    </source>
</evidence>
<comment type="caution">
    <text evidence="9">The sequence shown here is derived from an EMBL/GenBank/DDBJ whole genome shotgun (WGS) entry which is preliminary data.</text>
</comment>
<feature type="transmembrane region" description="Helical" evidence="7">
    <location>
        <begin position="465"/>
        <end position="486"/>
    </location>
</feature>